<name>A0A139A1J3_GONPJ</name>
<organism evidence="1 2">
    <name type="scientific">Gonapodya prolifera (strain JEL478)</name>
    <name type="common">Monoblepharis prolifera</name>
    <dbReference type="NCBI Taxonomy" id="1344416"/>
    <lineage>
        <taxon>Eukaryota</taxon>
        <taxon>Fungi</taxon>
        <taxon>Fungi incertae sedis</taxon>
        <taxon>Chytridiomycota</taxon>
        <taxon>Chytridiomycota incertae sedis</taxon>
        <taxon>Monoblepharidomycetes</taxon>
        <taxon>Monoblepharidales</taxon>
        <taxon>Gonapodyaceae</taxon>
        <taxon>Gonapodya</taxon>
    </lineage>
</organism>
<dbReference type="PANTHER" id="PTHR34615:SF1">
    <property type="entry name" value="PX DOMAIN-CONTAINING PROTEIN"/>
    <property type="match status" value="1"/>
</dbReference>
<accession>A0A139A1J3</accession>
<proteinExistence type="predicted"/>
<sequence length="89" mass="9860">MLVSEGRTTRFGKADVARLHIALQLLDSLITSNCLAISGRDALCILLKCLLYPGRLGEVAILVGRDISQISRITLEVMEHIYGHCRHVM</sequence>
<dbReference type="EMBL" id="KQ965819">
    <property type="protein sequence ID" value="KXS10611.1"/>
    <property type="molecule type" value="Genomic_DNA"/>
</dbReference>
<keyword evidence="2" id="KW-1185">Reference proteome</keyword>
<evidence type="ECO:0000313" key="1">
    <source>
        <dbReference type="EMBL" id="KXS10611.1"/>
    </source>
</evidence>
<protein>
    <submittedName>
        <fullName evidence="1">Uncharacterized protein</fullName>
    </submittedName>
</protein>
<reference evidence="1 2" key="1">
    <citation type="journal article" date="2015" name="Genome Biol. Evol.">
        <title>Phylogenomic analyses indicate that early fungi evolved digesting cell walls of algal ancestors of land plants.</title>
        <authorList>
            <person name="Chang Y."/>
            <person name="Wang S."/>
            <person name="Sekimoto S."/>
            <person name="Aerts A.L."/>
            <person name="Choi C."/>
            <person name="Clum A."/>
            <person name="LaButti K.M."/>
            <person name="Lindquist E.A."/>
            <person name="Yee Ngan C."/>
            <person name="Ohm R.A."/>
            <person name="Salamov A.A."/>
            <person name="Grigoriev I.V."/>
            <person name="Spatafora J.W."/>
            <person name="Berbee M.L."/>
        </authorList>
    </citation>
    <scope>NUCLEOTIDE SEQUENCE [LARGE SCALE GENOMIC DNA]</scope>
    <source>
        <strain evidence="1 2">JEL478</strain>
    </source>
</reference>
<evidence type="ECO:0000313" key="2">
    <source>
        <dbReference type="Proteomes" id="UP000070544"/>
    </source>
</evidence>
<dbReference type="AlphaFoldDB" id="A0A139A1J3"/>
<dbReference type="OrthoDB" id="128220at2759"/>
<gene>
    <name evidence="1" type="ORF">M427DRAFT_507553</name>
</gene>
<dbReference type="Proteomes" id="UP000070544">
    <property type="component" value="Unassembled WGS sequence"/>
</dbReference>
<dbReference type="PANTHER" id="PTHR34615">
    <property type="entry name" value="PX DOMAIN-CONTAINING PROTEIN"/>
    <property type="match status" value="1"/>
</dbReference>